<accession>A0A4Q2S046</accession>
<evidence type="ECO:0000256" key="1">
    <source>
        <dbReference type="SAM" id="MobiDB-lite"/>
    </source>
</evidence>
<reference evidence="3 4" key="1">
    <citation type="submission" date="2019-01" db="EMBL/GenBank/DDBJ databases">
        <title>Novel species of Nocardioides.</title>
        <authorList>
            <person name="Liu Q."/>
            <person name="Xin Y.-H."/>
        </authorList>
    </citation>
    <scope>NUCLEOTIDE SEQUENCE [LARGE SCALE GENOMIC DNA]</scope>
    <source>
        <strain evidence="3 4">CGMCC 4.6882</strain>
    </source>
</reference>
<feature type="region of interest" description="Disordered" evidence="1">
    <location>
        <begin position="1"/>
        <end position="77"/>
    </location>
</feature>
<evidence type="ECO:0000313" key="4">
    <source>
        <dbReference type="Proteomes" id="UP000294071"/>
    </source>
</evidence>
<name>A0A4Q2S046_9ACTN</name>
<keyword evidence="4" id="KW-1185">Reference proteome</keyword>
<dbReference type="AlphaFoldDB" id="A0A4Q2S046"/>
<comment type="caution">
    <text evidence="3">The sequence shown here is derived from an EMBL/GenBank/DDBJ whole genome shotgun (WGS) entry which is preliminary data.</text>
</comment>
<feature type="region of interest" description="Disordered" evidence="1">
    <location>
        <begin position="103"/>
        <end position="168"/>
    </location>
</feature>
<gene>
    <name evidence="3" type="ORF">EUA93_11140</name>
</gene>
<feature type="compositionally biased region" description="Acidic residues" evidence="1">
    <location>
        <begin position="159"/>
        <end position="168"/>
    </location>
</feature>
<proteinExistence type="predicted"/>
<keyword evidence="2" id="KW-0812">Transmembrane</keyword>
<evidence type="ECO:0000256" key="2">
    <source>
        <dbReference type="SAM" id="Phobius"/>
    </source>
</evidence>
<organism evidence="3 4">
    <name type="scientific">Nocardioides oleivorans</name>
    <dbReference type="NCBI Taxonomy" id="273676"/>
    <lineage>
        <taxon>Bacteria</taxon>
        <taxon>Bacillati</taxon>
        <taxon>Actinomycetota</taxon>
        <taxon>Actinomycetes</taxon>
        <taxon>Propionibacteriales</taxon>
        <taxon>Nocardioidaceae</taxon>
        <taxon>Nocardioides</taxon>
    </lineage>
</organism>
<protein>
    <submittedName>
        <fullName evidence="3">Uncharacterized protein</fullName>
    </submittedName>
</protein>
<feature type="transmembrane region" description="Helical" evidence="2">
    <location>
        <begin position="78"/>
        <end position="105"/>
    </location>
</feature>
<feature type="compositionally biased region" description="Gly residues" evidence="1">
    <location>
        <begin position="121"/>
        <end position="150"/>
    </location>
</feature>
<dbReference type="Proteomes" id="UP000294071">
    <property type="component" value="Unassembled WGS sequence"/>
</dbReference>
<keyword evidence="2" id="KW-0472">Membrane</keyword>
<evidence type="ECO:0000313" key="3">
    <source>
        <dbReference type="EMBL" id="RYB94857.1"/>
    </source>
</evidence>
<feature type="compositionally biased region" description="Low complexity" evidence="1">
    <location>
        <begin position="20"/>
        <end position="57"/>
    </location>
</feature>
<dbReference type="EMBL" id="SDWT01000001">
    <property type="protein sequence ID" value="RYB94857.1"/>
    <property type="molecule type" value="Genomic_DNA"/>
</dbReference>
<sequence length="168" mass="16499">MTDDKSPGVQPTDETQPVRPQGAPADQAPAQPAAPATDTAAPATAAYAVPAAAVADPSARRGFRERFRRARSGDGNRAFSLGALVASALAGLIVGGLGVTAVHAIGHDGPDRGNVSQQRGPMGGDLDGPGGQPGRDGNGGPAFGQGGGMPGQVQPTTPPEDDDSGSSS</sequence>
<keyword evidence="2" id="KW-1133">Transmembrane helix</keyword>
<dbReference type="RefSeq" id="WP_129400203.1">
    <property type="nucleotide sequence ID" value="NZ_SDWT01000001.1"/>
</dbReference>